<evidence type="ECO:0000256" key="6">
    <source>
        <dbReference type="ARBA" id="ARBA00022475"/>
    </source>
</evidence>
<evidence type="ECO:0000256" key="9">
    <source>
        <dbReference type="ARBA" id="ARBA00023136"/>
    </source>
</evidence>
<dbReference type="SUPFAM" id="SSF103473">
    <property type="entry name" value="MFS general substrate transporter"/>
    <property type="match status" value="1"/>
</dbReference>
<comment type="function">
    <text evidence="1">Resistance to tetracycline by an active tetracycline efflux. This is an energy-dependent process that decreases the accumulation of the antibiotic in whole cells. This protein functions as a metal-tetracycline/H(+) antiporter.</text>
</comment>
<feature type="transmembrane region" description="Helical" evidence="10">
    <location>
        <begin position="307"/>
        <end position="330"/>
    </location>
</feature>
<evidence type="ECO:0000256" key="1">
    <source>
        <dbReference type="ARBA" id="ARBA00003279"/>
    </source>
</evidence>
<dbReference type="PANTHER" id="PTHR43124">
    <property type="entry name" value="PURINE EFFLUX PUMP PBUE"/>
    <property type="match status" value="1"/>
</dbReference>
<protein>
    <recommendedName>
        <fullName evidence="10">Bcr/CflA family efflux transporter</fullName>
    </recommendedName>
</protein>
<dbReference type="InterPro" id="IPR020846">
    <property type="entry name" value="MFS_dom"/>
</dbReference>
<evidence type="ECO:0000313" key="12">
    <source>
        <dbReference type="EMBL" id="SDF07818.1"/>
    </source>
</evidence>
<evidence type="ECO:0000259" key="11">
    <source>
        <dbReference type="PROSITE" id="PS50850"/>
    </source>
</evidence>
<feature type="transmembrane region" description="Helical" evidence="10">
    <location>
        <begin position="212"/>
        <end position="231"/>
    </location>
</feature>
<dbReference type="AlphaFoldDB" id="A0A1G7I5F8"/>
<feature type="transmembrane region" description="Helical" evidence="10">
    <location>
        <begin position="47"/>
        <end position="66"/>
    </location>
</feature>
<feature type="transmembrane region" description="Helical" evidence="10">
    <location>
        <begin position="243"/>
        <end position="266"/>
    </location>
</feature>
<feature type="transmembrane region" description="Helical" evidence="10">
    <location>
        <begin position="342"/>
        <end position="363"/>
    </location>
</feature>
<dbReference type="CDD" id="cd17320">
    <property type="entry name" value="MFS_MdfA_MDR_like"/>
    <property type="match status" value="1"/>
</dbReference>
<keyword evidence="13" id="KW-1185">Reference proteome</keyword>
<dbReference type="Gene3D" id="1.20.1720.10">
    <property type="entry name" value="Multidrug resistance protein D"/>
    <property type="match status" value="1"/>
</dbReference>
<dbReference type="InterPro" id="IPR036259">
    <property type="entry name" value="MFS_trans_sf"/>
</dbReference>
<dbReference type="GO" id="GO:0042910">
    <property type="term" value="F:xenobiotic transmembrane transporter activity"/>
    <property type="evidence" value="ECO:0007669"/>
    <property type="project" value="InterPro"/>
</dbReference>
<comment type="similarity">
    <text evidence="3 10">Belongs to the major facilitator superfamily. Bcr/CmlA family.</text>
</comment>
<feature type="domain" description="Major facilitator superfamily (MFS) profile" evidence="11">
    <location>
        <begin position="12"/>
        <end position="395"/>
    </location>
</feature>
<dbReference type="InterPro" id="IPR050189">
    <property type="entry name" value="MFS_Efflux_Transporters"/>
</dbReference>
<proteinExistence type="inferred from homology"/>
<dbReference type="PRINTS" id="PR01035">
    <property type="entry name" value="TCRTETA"/>
</dbReference>
<keyword evidence="8 10" id="KW-1133">Transmembrane helix</keyword>
<accession>A0A1G7I5F8</accession>
<dbReference type="GO" id="GO:1990961">
    <property type="term" value="P:xenobiotic detoxification by transmembrane export across the plasma membrane"/>
    <property type="evidence" value="ECO:0007669"/>
    <property type="project" value="InterPro"/>
</dbReference>
<evidence type="ECO:0000256" key="7">
    <source>
        <dbReference type="ARBA" id="ARBA00022692"/>
    </source>
</evidence>
<evidence type="ECO:0000256" key="5">
    <source>
        <dbReference type="ARBA" id="ARBA00022448"/>
    </source>
</evidence>
<feature type="transmembrane region" description="Helical" evidence="10">
    <location>
        <begin position="78"/>
        <end position="97"/>
    </location>
</feature>
<keyword evidence="10" id="KW-0997">Cell inner membrane</keyword>
<dbReference type="Pfam" id="PF07690">
    <property type="entry name" value="MFS_1"/>
    <property type="match status" value="1"/>
</dbReference>
<comment type="similarity">
    <text evidence="4">Belongs to the major facilitator superfamily. TCR/Tet family.</text>
</comment>
<dbReference type="PROSITE" id="PS00216">
    <property type="entry name" value="SUGAR_TRANSPORT_1"/>
    <property type="match status" value="1"/>
</dbReference>
<sequence>MVRFLDRSTPPHIVTLILLAGLSALAMNVFLPSLPRMTEHFHTEYRVMQLSVAIYLGVNALLQIIIGPISDKFGRRPVILWGLVLFLGATLGCIFAPDIATFLTFRMCQAVVVTAMVLSRAVVRDMVPQDQAASMIGYVTMGVAVVPMVGPVFGGMLDEAFGWQSTFWLLFILGALILWMSWRDLGETSVSRGLSLMQQFREYPELFRSPRFWGYALTCALSSGAFFAYLGGAPFVGSAVFHLSPAALGFFFGAPAVGYFIGNGLSGRYSARVGINRMILWGCVLNAAGLGTALMVFAAGFQSEWTFFGFMTFVGLGNGMTIPNATAGALSVRPHLAGTASGLSGAIMIGGGAALSALAGALLQPGTGAWPLLWLMFATGVASIVSILLVIRRERRLAGLAL</sequence>
<dbReference type="InterPro" id="IPR005829">
    <property type="entry name" value="Sugar_transporter_CS"/>
</dbReference>
<dbReference type="EMBL" id="FNAV01000012">
    <property type="protein sequence ID" value="SDF07818.1"/>
    <property type="molecule type" value="Genomic_DNA"/>
</dbReference>
<feature type="transmembrane region" description="Helical" evidence="10">
    <location>
        <begin position="369"/>
        <end position="391"/>
    </location>
</feature>
<keyword evidence="9 10" id="KW-0472">Membrane</keyword>
<dbReference type="GO" id="GO:0005886">
    <property type="term" value="C:plasma membrane"/>
    <property type="evidence" value="ECO:0007669"/>
    <property type="project" value="UniProtKB-SubCell"/>
</dbReference>
<organism evidence="12 13">
    <name type="scientific">Salipiger thiooxidans</name>
    <dbReference type="NCBI Taxonomy" id="282683"/>
    <lineage>
        <taxon>Bacteria</taxon>
        <taxon>Pseudomonadati</taxon>
        <taxon>Pseudomonadota</taxon>
        <taxon>Alphaproteobacteria</taxon>
        <taxon>Rhodobacterales</taxon>
        <taxon>Roseobacteraceae</taxon>
        <taxon>Salipiger</taxon>
    </lineage>
</organism>
<feature type="transmembrane region" description="Helical" evidence="10">
    <location>
        <begin position="135"/>
        <end position="154"/>
    </location>
</feature>
<comment type="subcellular location">
    <subcellularLocation>
        <location evidence="10">Cell inner membrane</location>
        <topology evidence="10">Multi-pass membrane protein</topology>
    </subcellularLocation>
    <subcellularLocation>
        <location evidence="2">Cell membrane</location>
        <topology evidence="2">Multi-pass membrane protein</topology>
    </subcellularLocation>
</comment>
<gene>
    <name evidence="12" type="ORF">SAMN04488105_11244</name>
</gene>
<evidence type="ECO:0000256" key="10">
    <source>
        <dbReference type="RuleBase" id="RU365088"/>
    </source>
</evidence>
<keyword evidence="7 10" id="KW-0812">Transmembrane</keyword>
<dbReference type="InterPro" id="IPR011701">
    <property type="entry name" value="MFS"/>
</dbReference>
<dbReference type="PROSITE" id="PS50850">
    <property type="entry name" value="MFS"/>
    <property type="match status" value="1"/>
</dbReference>
<dbReference type="NCBIfam" id="TIGR00710">
    <property type="entry name" value="efflux_Bcr_CflA"/>
    <property type="match status" value="1"/>
</dbReference>
<dbReference type="PANTHER" id="PTHR43124:SF3">
    <property type="entry name" value="CHLORAMPHENICOL EFFLUX PUMP RV0191"/>
    <property type="match status" value="1"/>
</dbReference>
<feature type="transmembrane region" description="Helical" evidence="10">
    <location>
        <begin position="12"/>
        <end position="35"/>
    </location>
</feature>
<reference evidence="13" key="1">
    <citation type="submission" date="2016-10" db="EMBL/GenBank/DDBJ databases">
        <authorList>
            <person name="Varghese N."/>
            <person name="Submissions S."/>
        </authorList>
    </citation>
    <scope>NUCLEOTIDE SEQUENCE [LARGE SCALE GENOMIC DNA]</scope>
    <source>
        <strain evidence="13">DSM 10146</strain>
    </source>
</reference>
<dbReference type="InterPro" id="IPR001958">
    <property type="entry name" value="Tet-R_TetA/multi-R_MdtG-like"/>
</dbReference>
<evidence type="ECO:0000256" key="3">
    <source>
        <dbReference type="ARBA" id="ARBA00006236"/>
    </source>
</evidence>
<evidence type="ECO:0000256" key="4">
    <source>
        <dbReference type="ARBA" id="ARBA00007520"/>
    </source>
</evidence>
<keyword evidence="6" id="KW-1003">Cell membrane</keyword>
<keyword evidence="5 10" id="KW-0813">Transport</keyword>
<evidence type="ECO:0000256" key="8">
    <source>
        <dbReference type="ARBA" id="ARBA00022989"/>
    </source>
</evidence>
<dbReference type="STRING" id="282683.SAMN04488105_11244"/>
<evidence type="ECO:0000256" key="2">
    <source>
        <dbReference type="ARBA" id="ARBA00004651"/>
    </source>
</evidence>
<dbReference type="InterPro" id="IPR004812">
    <property type="entry name" value="Efflux_drug-R_Bcr/CmlA"/>
</dbReference>
<evidence type="ECO:0000313" key="13">
    <source>
        <dbReference type="Proteomes" id="UP000198994"/>
    </source>
</evidence>
<feature type="transmembrane region" description="Helical" evidence="10">
    <location>
        <begin position="160"/>
        <end position="182"/>
    </location>
</feature>
<dbReference type="Proteomes" id="UP000198994">
    <property type="component" value="Unassembled WGS sequence"/>
</dbReference>
<feature type="transmembrane region" description="Helical" evidence="10">
    <location>
        <begin position="103"/>
        <end position="123"/>
    </location>
</feature>
<name>A0A1G7I5F8_9RHOB</name>
<feature type="transmembrane region" description="Helical" evidence="10">
    <location>
        <begin position="278"/>
        <end position="301"/>
    </location>
</feature>